<dbReference type="NCBIfam" id="TIGR00229">
    <property type="entry name" value="sensory_box"/>
    <property type="match status" value="1"/>
</dbReference>
<dbReference type="InterPro" id="IPR000700">
    <property type="entry name" value="PAS-assoc_C"/>
</dbReference>
<keyword evidence="10" id="KW-0547">Nucleotide-binding</keyword>
<sequence>MKMKKAPIHSNDHLRVAALHKYDIINAMPNNIFSDLADLASIICDTPISFIAFMDEHTQHFKGSKGTDIVQASRELSFCTYAIYEKSDFFIINDTTEDERFYNHPYVVDSPYIAFYASVPIVDDEGFILGNFCVMDHKPKQLSSLQVEALKKLRNQVVIMINKKKQGKLIENTNTLFKKLYDVSEIAYQKNKDDHFATLQNFENQYNKFDDAITHKNYEVAYECLINQYEFVKQQIEALNTKIELLEDANNDAKIGAWEYDITKQSIYWSPTTKKIHGVPQSYSPNLASGINFYKEGNNRLQLINAINNAIEKGESFEIELQLITAKGDEIWVRSKGVPVFKNNKCIKLYGTFQHIDEQKKQALALQTSEQKFRGIFNSVFQFIGFLNTDGILLEANETALAFAGLQPKDVIGKHFWDCYWWQINEATKTQLKANFDKVLLGQWVEYEVAVWDANKNPQTILFNMKPLFDENNNVIAVIPEGRLIEEFVQIRKALTHKNAELEQFASVASHDLKEPLRMISNFMQLLQKNYGSVLDEKGNKYINFAVDSALRMTTLINELLIYTKTAAAYGEKTSVKTQEILADVLKLQHNVIAEKNATIIVGTLPTVNSVATGLKLVFQNLLLNALKYQLQHNQPLIEISAIPNNDDWLFAFKDNGIGIEPEYHESIFNVFNRLHTNETYTGNGLGLATCKKIITQQGGQLWVESTINEGSTFYFTIPK</sequence>
<comment type="caution">
    <text evidence="10">The sequence shown here is derived from an EMBL/GenBank/DDBJ whole genome shotgun (WGS) entry which is preliminary data.</text>
</comment>
<dbReference type="Pfam" id="PF01590">
    <property type="entry name" value="GAF"/>
    <property type="match status" value="1"/>
</dbReference>
<reference evidence="11" key="1">
    <citation type="journal article" date="2019" name="Int. J. Syst. Evol. Microbiol.">
        <title>The Global Catalogue of Microorganisms (GCM) 10K type strain sequencing project: providing services to taxonomists for standard genome sequencing and annotation.</title>
        <authorList>
            <consortium name="The Broad Institute Genomics Platform"/>
            <consortium name="The Broad Institute Genome Sequencing Center for Infectious Disease"/>
            <person name="Wu L."/>
            <person name="Ma J."/>
        </authorList>
    </citation>
    <scope>NUCLEOTIDE SEQUENCE [LARGE SCALE GENOMIC DNA]</scope>
    <source>
        <strain evidence="11">CECT 8289</strain>
    </source>
</reference>
<keyword evidence="5" id="KW-0418">Kinase</keyword>
<dbReference type="Gene3D" id="1.10.287.130">
    <property type="match status" value="1"/>
</dbReference>
<dbReference type="InterPro" id="IPR029016">
    <property type="entry name" value="GAF-like_dom_sf"/>
</dbReference>
<dbReference type="SUPFAM" id="SSF55781">
    <property type="entry name" value="GAF domain-like"/>
    <property type="match status" value="1"/>
</dbReference>
<evidence type="ECO:0000259" key="8">
    <source>
        <dbReference type="PROSITE" id="PS50112"/>
    </source>
</evidence>
<dbReference type="PANTHER" id="PTHR43304:SF1">
    <property type="entry name" value="PAC DOMAIN-CONTAINING PROTEIN"/>
    <property type="match status" value="1"/>
</dbReference>
<evidence type="ECO:0000256" key="4">
    <source>
        <dbReference type="ARBA" id="ARBA00022679"/>
    </source>
</evidence>
<organism evidence="10 11">
    <name type="scientific">Ferruginibacter yonginensis</name>
    <dbReference type="NCBI Taxonomy" id="1310416"/>
    <lineage>
        <taxon>Bacteria</taxon>
        <taxon>Pseudomonadati</taxon>
        <taxon>Bacteroidota</taxon>
        <taxon>Chitinophagia</taxon>
        <taxon>Chitinophagales</taxon>
        <taxon>Chitinophagaceae</taxon>
        <taxon>Ferruginibacter</taxon>
    </lineage>
</organism>
<evidence type="ECO:0000313" key="11">
    <source>
        <dbReference type="Proteomes" id="UP001595907"/>
    </source>
</evidence>
<dbReference type="PRINTS" id="PR00344">
    <property type="entry name" value="BCTRLSENSOR"/>
</dbReference>
<dbReference type="SUPFAM" id="SSF55874">
    <property type="entry name" value="ATPase domain of HSP90 chaperone/DNA topoisomerase II/histidine kinase"/>
    <property type="match status" value="1"/>
</dbReference>
<dbReference type="RefSeq" id="WP_379709410.1">
    <property type="nucleotide sequence ID" value="NZ_JBHSCZ010000002.1"/>
</dbReference>
<dbReference type="Pfam" id="PF13426">
    <property type="entry name" value="PAS_9"/>
    <property type="match status" value="1"/>
</dbReference>
<dbReference type="CDD" id="cd00082">
    <property type="entry name" value="HisKA"/>
    <property type="match status" value="1"/>
</dbReference>
<dbReference type="InterPro" id="IPR036890">
    <property type="entry name" value="HATPase_C_sf"/>
</dbReference>
<keyword evidence="4" id="KW-0808">Transferase</keyword>
<dbReference type="SUPFAM" id="SSF47384">
    <property type="entry name" value="Homodimeric domain of signal transducing histidine kinase"/>
    <property type="match status" value="1"/>
</dbReference>
<comment type="catalytic activity">
    <reaction evidence="1">
        <text>ATP + protein L-histidine = ADP + protein N-phospho-L-histidine.</text>
        <dbReference type="EC" id="2.7.13.3"/>
    </reaction>
</comment>
<dbReference type="Pfam" id="PF02518">
    <property type="entry name" value="HATPase_c"/>
    <property type="match status" value="1"/>
</dbReference>
<dbReference type="PROSITE" id="PS50109">
    <property type="entry name" value="HIS_KIN"/>
    <property type="match status" value="1"/>
</dbReference>
<dbReference type="Proteomes" id="UP001595907">
    <property type="component" value="Unassembled WGS sequence"/>
</dbReference>
<evidence type="ECO:0000313" key="10">
    <source>
        <dbReference type="EMBL" id="MFC4263184.1"/>
    </source>
</evidence>
<dbReference type="Pfam" id="PF00512">
    <property type="entry name" value="HisKA"/>
    <property type="match status" value="1"/>
</dbReference>
<dbReference type="InterPro" id="IPR003594">
    <property type="entry name" value="HATPase_dom"/>
</dbReference>
<dbReference type="PANTHER" id="PTHR43304">
    <property type="entry name" value="PHYTOCHROME-LIKE PROTEIN CPH1"/>
    <property type="match status" value="1"/>
</dbReference>
<dbReference type="EC" id="2.7.13.3" evidence="2"/>
<proteinExistence type="predicted"/>
<evidence type="ECO:0000256" key="2">
    <source>
        <dbReference type="ARBA" id="ARBA00012438"/>
    </source>
</evidence>
<keyword evidence="3" id="KW-0597">Phosphoprotein</keyword>
<evidence type="ECO:0000259" key="7">
    <source>
        <dbReference type="PROSITE" id="PS50109"/>
    </source>
</evidence>
<feature type="domain" description="Histidine kinase" evidence="7">
    <location>
        <begin position="508"/>
        <end position="720"/>
    </location>
</feature>
<dbReference type="InterPro" id="IPR003661">
    <property type="entry name" value="HisK_dim/P_dom"/>
</dbReference>
<gene>
    <name evidence="10" type="ORF">ACFOWM_09870</name>
</gene>
<dbReference type="Gene3D" id="3.30.450.40">
    <property type="match status" value="1"/>
</dbReference>
<dbReference type="InterPro" id="IPR036097">
    <property type="entry name" value="HisK_dim/P_sf"/>
</dbReference>
<dbReference type="Gene3D" id="3.30.450.20">
    <property type="entry name" value="PAS domain"/>
    <property type="match status" value="2"/>
</dbReference>
<evidence type="ECO:0000256" key="3">
    <source>
        <dbReference type="ARBA" id="ARBA00022553"/>
    </source>
</evidence>
<evidence type="ECO:0000256" key="6">
    <source>
        <dbReference type="SAM" id="Coils"/>
    </source>
</evidence>
<dbReference type="InterPro" id="IPR035965">
    <property type="entry name" value="PAS-like_dom_sf"/>
</dbReference>
<name>A0ABV8QSV8_9BACT</name>
<evidence type="ECO:0000259" key="9">
    <source>
        <dbReference type="PROSITE" id="PS50113"/>
    </source>
</evidence>
<dbReference type="InterPro" id="IPR003018">
    <property type="entry name" value="GAF"/>
</dbReference>
<dbReference type="PROSITE" id="PS50112">
    <property type="entry name" value="PAS"/>
    <property type="match status" value="1"/>
</dbReference>
<dbReference type="InterPro" id="IPR052162">
    <property type="entry name" value="Sensor_kinase/Photoreceptor"/>
</dbReference>
<dbReference type="EMBL" id="JBHSCZ010000002">
    <property type="protein sequence ID" value="MFC4263184.1"/>
    <property type="molecule type" value="Genomic_DNA"/>
</dbReference>
<evidence type="ECO:0000256" key="5">
    <source>
        <dbReference type="ARBA" id="ARBA00022777"/>
    </source>
</evidence>
<keyword evidence="6" id="KW-0175">Coiled coil</keyword>
<protein>
    <recommendedName>
        <fullName evidence="2">histidine kinase</fullName>
        <ecNumber evidence="2">2.7.13.3</ecNumber>
    </recommendedName>
</protein>
<dbReference type="SMART" id="SM00388">
    <property type="entry name" value="HisKA"/>
    <property type="match status" value="1"/>
</dbReference>
<keyword evidence="11" id="KW-1185">Reference proteome</keyword>
<dbReference type="InterPro" id="IPR000014">
    <property type="entry name" value="PAS"/>
</dbReference>
<dbReference type="PROSITE" id="PS50113">
    <property type="entry name" value="PAC"/>
    <property type="match status" value="1"/>
</dbReference>
<dbReference type="InterPro" id="IPR013655">
    <property type="entry name" value="PAS_fold_3"/>
</dbReference>
<dbReference type="SMART" id="SM00387">
    <property type="entry name" value="HATPase_c"/>
    <property type="match status" value="1"/>
</dbReference>
<feature type="domain" description="PAC" evidence="9">
    <location>
        <begin position="317"/>
        <end position="368"/>
    </location>
</feature>
<dbReference type="InterPro" id="IPR005467">
    <property type="entry name" value="His_kinase_dom"/>
</dbReference>
<accession>A0ABV8QSV8</accession>
<feature type="coiled-coil region" evidence="6">
    <location>
        <begin position="222"/>
        <end position="256"/>
    </location>
</feature>
<feature type="domain" description="PAS" evidence="8">
    <location>
        <begin position="369"/>
        <end position="443"/>
    </location>
</feature>
<dbReference type="Pfam" id="PF08447">
    <property type="entry name" value="PAS_3"/>
    <property type="match status" value="1"/>
</dbReference>
<dbReference type="InterPro" id="IPR004358">
    <property type="entry name" value="Sig_transdc_His_kin-like_C"/>
</dbReference>
<dbReference type="SUPFAM" id="SSF55785">
    <property type="entry name" value="PYP-like sensor domain (PAS domain)"/>
    <property type="match status" value="2"/>
</dbReference>
<dbReference type="SMART" id="SM00091">
    <property type="entry name" value="PAS"/>
    <property type="match status" value="1"/>
</dbReference>
<dbReference type="Gene3D" id="3.30.565.10">
    <property type="entry name" value="Histidine kinase-like ATPase, C-terminal domain"/>
    <property type="match status" value="1"/>
</dbReference>
<evidence type="ECO:0000256" key="1">
    <source>
        <dbReference type="ARBA" id="ARBA00000085"/>
    </source>
</evidence>
<dbReference type="GO" id="GO:0005524">
    <property type="term" value="F:ATP binding"/>
    <property type="evidence" value="ECO:0007669"/>
    <property type="project" value="UniProtKB-KW"/>
</dbReference>
<dbReference type="CDD" id="cd00130">
    <property type="entry name" value="PAS"/>
    <property type="match status" value="1"/>
</dbReference>
<keyword evidence="10" id="KW-0067">ATP-binding</keyword>